<feature type="region of interest" description="Disordered" evidence="1">
    <location>
        <begin position="621"/>
        <end position="674"/>
    </location>
</feature>
<sequence>MDFTPRRNRPIRQRRRTTSDPASIVSSSTKSSTSSDATILPGLGSPEKPDEDAVSTHRHSLDDAASEHAIKRVVLRHAVGLGKSHPYMNGPRGLAHRVARSEVEGIGGFWSRGVSARTGGGSISHLKPAEVEIISVPASTPVSQLGPSSTEKSGSRTVPPVKPPAIVNQNNTALSSSSTIPLRSQNTINNASSSKIKRVPRPLPIPPAPSSIIIPNCVSISPLGLDAFPPSSTAPLSTSMKEKNSLLHSHPSPKSPEPSLNFRARSASASSSILCGGSAFNSSLHLPSSPGTILDLNLAPANRVPVAFSSDRSRYPSSPQSSTTTTSPSSPSPLSSSPSPSSSPPSSSSSSPPFLPEITPITPLAPNRPLSFLNNHSAPPVPPLPPLPKSPAASAISVASRASNSSVSPSLLSNSPSTGTSTTVDNSSKPNSNWSAINIALDASAPLTPLTPAFRSQSQPRLNGTQKQGILTDLKKPQPTRASSEDVLTQGRVRKATSPPRKRSDVRNNLNLTQDASSPLLSIRPRGARGARGTRKLPVEPKTARLASASVSAFVSAYAKANSSPVLDISAKNSIPAPFSKDILDEDSDLYVSEREGKAVQVMDIRPRDELRLEVNQRDIKLGGGKDSDREDGLYMRDKDKDKKRFPLFQKRTQNSPSRPANGSKKLLESSTSSEAIPISLPQLPPVPNLPPIYMAHSTFTPEELARLSAMTPKERRKSLRKRRTGLARIVVELAAGKQVANVLDAEALNGLAISGEECEQSGLAGKEAVEVAAEISEILARLRKMKAS</sequence>
<feature type="region of interest" description="Disordered" evidence="1">
    <location>
        <begin position="450"/>
        <end position="536"/>
    </location>
</feature>
<feature type="compositionally biased region" description="Low complexity" evidence="1">
    <location>
        <begin position="316"/>
        <end position="352"/>
    </location>
</feature>
<feature type="region of interest" description="Disordered" evidence="1">
    <location>
        <begin position="140"/>
        <end position="185"/>
    </location>
</feature>
<feature type="compositionally biased region" description="Polar residues" evidence="1">
    <location>
        <begin position="418"/>
        <end position="433"/>
    </location>
</feature>
<proteinExistence type="predicted"/>
<feature type="compositionally biased region" description="Low complexity" evidence="1">
    <location>
        <begin position="246"/>
        <end position="263"/>
    </location>
</feature>
<dbReference type="Proteomes" id="UP000217199">
    <property type="component" value="Unassembled WGS sequence"/>
</dbReference>
<feature type="compositionally biased region" description="Pro residues" evidence="1">
    <location>
        <begin position="379"/>
        <end position="389"/>
    </location>
</feature>
<feature type="region of interest" description="Disordered" evidence="1">
    <location>
        <begin position="1"/>
        <end position="65"/>
    </location>
</feature>
<dbReference type="EMBL" id="NBII01000005">
    <property type="protein sequence ID" value="PAV19143.1"/>
    <property type="molecule type" value="Genomic_DNA"/>
</dbReference>
<organism evidence="2 3">
    <name type="scientific">Pyrrhoderma noxium</name>
    <dbReference type="NCBI Taxonomy" id="2282107"/>
    <lineage>
        <taxon>Eukaryota</taxon>
        <taxon>Fungi</taxon>
        <taxon>Dikarya</taxon>
        <taxon>Basidiomycota</taxon>
        <taxon>Agaricomycotina</taxon>
        <taxon>Agaricomycetes</taxon>
        <taxon>Hymenochaetales</taxon>
        <taxon>Hymenochaetaceae</taxon>
        <taxon>Pyrrhoderma</taxon>
    </lineage>
</organism>
<keyword evidence="3" id="KW-1185">Reference proteome</keyword>
<feature type="compositionally biased region" description="Polar residues" evidence="1">
    <location>
        <begin position="454"/>
        <end position="469"/>
    </location>
</feature>
<feature type="compositionally biased region" description="Basic and acidic residues" evidence="1">
    <location>
        <begin position="621"/>
        <end position="645"/>
    </location>
</feature>
<feature type="region of interest" description="Disordered" evidence="1">
    <location>
        <begin position="309"/>
        <end position="433"/>
    </location>
</feature>
<feature type="compositionally biased region" description="Low complexity" evidence="1">
    <location>
        <begin position="390"/>
        <end position="417"/>
    </location>
</feature>
<evidence type="ECO:0000313" key="2">
    <source>
        <dbReference type="EMBL" id="PAV19143.1"/>
    </source>
</evidence>
<feature type="compositionally biased region" description="Polar residues" evidence="1">
    <location>
        <begin position="167"/>
        <end position="185"/>
    </location>
</feature>
<dbReference type="InParanoid" id="A0A286UHR1"/>
<accession>A0A286UHR1</accession>
<evidence type="ECO:0000313" key="3">
    <source>
        <dbReference type="Proteomes" id="UP000217199"/>
    </source>
</evidence>
<dbReference type="STRING" id="2282107.A0A286UHR1"/>
<feature type="compositionally biased region" description="Polar residues" evidence="1">
    <location>
        <begin position="140"/>
        <end position="156"/>
    </location>
</feature>
<dbReference type="AlphaFoldDB" id="A0A286UHR1"/>
<feature type="compositionally biased region" description="Polar residues" evidence="1">
    <location>
        <begin position="507"/>
        <end position="520"/>
    </location>
</feature>
<feature type="region of interest" description="Disordered" evidence="1">
    <location>
        <begin position="233"/>
        <end position="263"/>
    </location>
</feature>
<reference evidence="2 3" key="1">
    <citation type="journal article" date="2017" name="Mol. Ecol.">
        <title>Comparative and population genomic landscape of Phellinus noxius: A hypervariable fungus causing root rot in trees.</title>
        <authorList>
            <person name="Chung C.L."/>
            <person name="Lee T.J."/>
            <person name="Akiba M."/>
            <person name="Lee H.H."/>
            <person name="Kuo T.H."/>
            <person name="Liu D."/>
            <person name="Ke H.M."/>
            <person name="Yokoi T."/>
            <person name="Roa M.B."/>
            <person name="Lu M.J."/>
            <person name="Chang Y.Y."/>
            <person name="Ann P.J."/>
            <person name="Tsai J.N."/>
            <person name="Chen C.Y."/>
            <person name="Tzean S.S."/>
            <person name="Ota Y."/>
            <person name="Hattori T."/>
            <person name="Sahashi N."/>
            <person name="Liou R.F."/>
            <person name="Kikuchi T."/>
            <person name="Tsai I.J."/>
        </authorList>
    </citation>
    <scope>NUCLEOTIDE SEQUENCE [LARGE SCALE GENOMIC DNA]</scope>
    <source>
        <strain evidence="2 3">FFPRI411160</strain>
    </source>
</reference>
<feature type="compositionally biased region" description="Polar residues" evidence="1">
    <location>
        <begin position="651"/>
        <end position="661"/>
    </location>
</feature>
<protein>
    <submittedName>
        <fullName evidence="2">Uncharacterized protein</fullName>
    </submittedName>
</protein>
<name>A0A286UHR1_9AGAM</name>
<feature type="compositionally biased region" description="Low complexity" evidence="1">
    <location>
        <begin position="26"/>
        <end position="35"/>
    </location>
</feature>
<evidence type="ECO:0000256" key="1">
    <source>
        <dbReference type="SAM" id="MobiDB-lite"/>
    </source>
</evidence>
<gene>
    <name evidence="2" type="ORF">PNOK_0598700</name>
</gene>
<feature type="compositionally biased region" description="Basic residues" evidence="1">
    <location>
        <begin position="1"/>
        <end position="16"/>
    </location>
</feature>
<comment type="caution">
    <text evidence="2">The sequence shown here is derived from an EMBL/GenBank/DDBJ whole genome shotgun (WGS) entry which is preliminary data.</text>
</comment>
<feature type="compositionally biased region" description="Basic residues" evidence="1">
    <location>
        <begin position="526"/>
        <end position="535"/>
    </location>
</feature>